<feature type="signal peptide" evidence="1">
    <location>
        <begin position="1"/>
        <end position="16"/>
    </location>
</feature>
<accession>A0AAD4LU22</accession>
<keyword evidence="3" id="KW-1185">Reference proteome</keyword>
<evidence type="ECO:0008006" key="4">
    <source>
        <dbReference type="Google" id="ProtNLM"/>
    </source>
</evidence>
<evidence type="ECO:0000313" key="3">
    <source>
        <dbReference type="Proteomes" id="UP001203297"/>
    </source>
</evidence>
<gene>
    <name evidence="2" type="ORF">B0F90DRAFT_994654</name>
</gene>
<reference evidence="2" key="1">
    <citation type="journal article" date="2022" name="New Phytol.">
        <title>Evolutionary transition to the ectomycorrhizal habit in the genomes of a hyperdiverse lineage of mushroom-forming fungi.</title>
        <authorList>
            <person name="Looney B."/>
            <person name="Miyauchi S."/>
            <person name="Morin E."/>
            <person name="Drula E."/>
            <person name="Courty P.E."/>
            <person name="Kohler A."/>
            <person name="Kuo A."/>
            <person name="LaButti K."/>
            <person name="Pangilinan J."/>
            <person name="Lipzen A."/>
            <person name="Riley R."/>
            <person name="Andreopoulos W."/>
            <person name="He G."/>
            <person name="Johnson J."/>
            <person name="Nolan M."/>
            <person name="Tritt A."/>
            <person name="Barry K.W."/>
            <person name="Grigoriev I.V."/>
            <person name="Nagy L.G."/>
            <person name="Hibbett D."/>
            <person name="Henrissat B."/>
            <person name="Matheny P.B."/>
            <person name="Labbe J."/>
            <person name="Martin F.M."/>
        </authorList>
    </citation>
    <scope>NUCLEOTIDE SEQUENCE</scope>
    <source>
        <strain evidence="2">BPL690</strain>
    </source>
</reference>
<evidence type="ECO:0000313" key="2">
    <source>
        <dbReference type="EMBL" id="KAI0288779.1"/>
    </source>
</evidence>
<proteinExistence type="predicted"/>
<feature type="chain" id="PRO_5041993631" description="Secreted protein" evidence="1">
    <location>
        <begin position="17"/>
        <end position="69"/>
    </location>
</feature>
<evidence type="ECO:0000256" key="1">
    <source>
        <dbReference type="SAM" id="SignalP"/>
    </source>
</evidence>
<sequence length="69" mass="8024">MVCCSFSLCVPFCCWALLLWSLISDQELSCFKCCFVKHLQWTQHCCFFSLWTTPRTPVVYGPFSLNLCT</sequence>
<comment type="caution">
    <text evidence="2">The sequence shown here is derived from an EMBL/GenBank/DDBJ whole genome shotgun (WGS) entry which is preliminary data.</text>
</comment>
<dbReference type="Proteomes" id="UP001203297">
    <property type="component" value="Unassembled WGS sequence"/>
</dbReference>
<name>A0AAD4LU22_9AGAM</name>
<protein>
    <recommendedName>
        <fullName evidence="4">Secreted protein</fullName>
    </recommendedName>
</protein>
<keyword evidence="1" id="KW-0732">Signal</keyword>
<organism evidence="2 3">
    <name type="scientific">Multifurca ochricompacta</name>
    <dbReference type="NCBI Taxonomy" id="376703"/>
    <lineage>
        <taxon>Eukaryota</taxon>
        <taxon>Fungi</taxon>
        <taxon>Dikarya</taxon>
        <taxon>Basidiomycota</taxon>
        <taxon>Agaricomycotina</taxon>
        <taxon>Agaricomycetes</taxon>
        <taxon>Russulales</taxon>
        <taxon>Russulaceae</taxon>
        <taxon>Multifurca</taxon>
    </lineage>
</organism>
<dbReference type="EMBL" id="WTXG01000417">
    <property type="protein sequence ID" value="KAI0288779.1"/>
    <property type="molecule type" value="Genomic_DNA"/>
</dbReference>
<dbReference type="AlphaFoldDB" id="A0AAD4LU22"/>